<dbReference type="FunFam" id="3.40.1160.10:FF:000046">
    <property type="entry name" value="N-acetylglutamate kinase / N-acetylglutamate synthase"/>
    <property type="match status" value="1"/>
</dbReference>
<keyword evidence="13 19" id="KW-0521">NADP</keyword>
<dbReference type="PROSITE" id="PS51731">
    <property type="entry name" value="GNAT_NAGS"/>
    <property type="match status" value="1"/>
</dbReference>
<dbReference type="InterPro" id="IPR041734">
    <property type="entry name" value="NAGK-fArgBP"/>
</dbReference>
<evidence type="ECO:0000256" key="15">
    <source>
        <dbReference type="ARBA" id="ARBA00023002"/>
    </source>
</evidence>
<dbReference type="Gene3D" id="3.40.50.720">
    <property type="entry name" value="NAD(P)-binding Rossmann-like Domain"/>
    <property type="match status" value="1"/>
</dbReference>
<evidence type="ECO:0000256" key="10">
    <source>
        <dbReference type="ARBA" id="ARBA00022741"/>
    </source>
</evidence>
<keyword evidence="17 19" id="KW-0511">Multifunctional enzyme</keyword>
<dbReference type="Gene3D" id="3.40.630.30">
    <property type="match status" value="1"/>
</dbReference>
<keyword evidence="11 19" id="KW-0418">Kinase</keyword>
<feature type="region of interest" description="Disordered" evidence="21">
    <location>
        <begin position="512"/>
        <end position="535"/>
    </location>
</feature>
<dbReference type="PROSITE" id="PS01224">
    <property type="entry name" value="ARGC"/>
    <property type="match status" value="1"/>
</dbReference>
<keyword evidence="9 19" id="KW-0808">Transferase</keyword>
<evidence type="ECO:0000313" key="23">
    <source>
        <dbReference type="EMBL" id="SMR50885.1"/>
    </source>
</evidence>
<dbReference type="InterPro" id="IPR036291">
    <property type="entry name" value="NAD(P)-bd_dom_sf"/>
</dbReference>
<dbReference type="GO" id="GO:0051287">
    <property type="term" value="F:NAD binding"/>
    <property type="evidence" value="ECO:0007669"/>
    <property type="project" value="UniProtKB-UniRule"/>
</dbReference>
<evidence type="ECO:0000256" key="14">
    <source>
        <dbReference type="ARBA" id="ARBA00022946"/>
    </source>
</evidence>
<keyword evidence="15 19" id="KW-0560">Oxidoreductase</keyword>
<keyword evidence="16 19" id="KW-0496">Mitochondrion</keyword>
<evidence type="ECO:0000256" key="21">
    <source>
        <dbReference type="SAM" id="MobiDB-lite"/>
    </source>
</evidence>
<evidence type="ECO:0000256" key="13">
    <source>
        <dbReference type="ARBA" id="ARBA00022857"/>
    </source>
</evidence>
<evidence type="ECO:0000256" key="11">
    <source>
        <dbReference type="ARBA" id="ARBA00022777"/>
    </source>
</evidence>
<evidence type="ECO:0000256" key="3">
    <source>
        <dbReference type="ARBA" id="ARBA00004862"/>
    </source>
</evidence>
<dbReference type="GO" id="GO:0005759">
    <property type="term" value="C:mitochondrial matrix"/>
    <property type="evidence" value="ECO:0007669"/>
    <property type="project" value="TreeGrafter"/>
</dbReference>
<dbReference type="Pfam" id="PF01118">
    <property type="entry name" value="Semialdhyde_dh"/>
    <property type="match status" value="1"/>
</dbReference>
<comment type="subcellular location">
    <subcellularLocation>
        <location evidence="1 19">Mitochondrion</location>
    </subcellularLocation>
</comment>
<dbReference type="UniPathway" id="UPA00068">
    <property type="reaction ID" value="UER00107"/>
</dbReference>
<evidence type="ECO:0000256" key="18">
    <source>
        <dbReference type="ARBA" id="ARBA00048141"/>
    </source>
</evidence>
<evidence type="ECO:0000256" key="17">
    <source>
        <dbReference type="ARBA" id="ARBA00023268"/>
    </source>
</evidence>
<dbReference type="InterPro" id="IPR023013">
    <property type="entry name" value="AGPR_AS"/>
</dbReference>
<sequence>MQSIARPLRNLARQRRHVLLKQTVTATPCLRRQYATTRAQNESSARSAVINVLNNIGSKREVQQYLAQFTSVSSQQFAVIKVGGAILTDYIDVLCASLRNLNQMGLYPVIIHGGGPQLNDLLQKAGVEPQYSEGIRITDGKTLGIARKLFLQENLKLVEALESWGVRARPITSGVLMAEYKDKDTYQFVGEVNQVNAEGVRAAIADGYIPVLTCMAESEDGQVLNVNADKAAAELAKELVPLKIVYLSEKGGLHNKETGKLIEAINLDEEYDAYMKMPWVIHGTRSKIRDIKTLLDDLPRSSSVAIIHPESLERELFTHSGAGTLIRRGTKLLQASSLKEFGNLDKLKETLVREREGLDAANVVDGYLEILESRPFRAYYDESMEALAIVLPPQDGSTALGHLATLTMTRSAWLSNIADNVFQNLKRDFPKLAWTVKQDDENLTWFSEKADGSIARQGEVLFWYGIESPDEVRELMSEFVQHGRQMFGDINLESQLHRAAAAATRIRARAAELGGRGAQQSRGFSTNARPMNRSRFGVPARTRNYTTTNPNPPLGIKNREKDYPAKVALIGARGYTGQALIDLLNRHPNMDLCHVSSRELAGKKLKGYEKKEIIYESLSPDDVRRMAEKKEIDCWVMALPNGVCKPYVDAIEESGHKEAVIVDLSADYRFDSKWTYGLPELVQRSKIASATRISNPGCYATGAQLGISPLVPFLASAPTVFGVSGYSGAGTKPSPKNDVKVLTDNLIAYSLTDHIHEKEISNQLGTEVAFIPHVAVWFAGIHHTISLPLKDKMASRDVRQLFQDRYDKEKLIRITGESPMVKNIAGKHGVEIGGFAVHSSGKRAVINVTIDNLLKGAATQCLQNMNLALGYAEYEGIPLE</sequence>
<dbReference type="GO" id="GO:0003991">
    <property type="term" value="F:acetylglutamate kinase activity"/>
    <property type="evidence" value="ECO:0007669"/>
    <property type="project" value="UniProtKB-EC"/>
</dbReference>
<comment type="similarity">
    <text evidence="5 19">In the C-terminal section; belongs to the NAGSA dehydrogenase family.</text>
</comment>
<evidence type="ECO:0000256" key="4">
    <source>
        <dbReference type="ARBA" id="ARBA00006830"/>
    </source>
</evidence>
<keyword evidence="7 19" id="KW-0055">Arginine biosynthesis</keyword>
<comment type="pathway">
    <text evidence="2 19">Amino-acid biosynthesis; L-arginine biosynthesis; N(2)-acetyl-L-ornithine from L-glutamate: step 2/4.</text>
</comment>
<comment type="pathway">
    <text evidence="3 19">Amino-acid biosynthesis; L-arginine biosynthesis; N(2)-acetyl-L-ornithine from L-glutamate: step 3/4.</text>
</comment>
<evidence type="ECO:0000313" key="24">
    <source>
        <dbReference type="Proteomes" id="UP000245764"/>
    </source>
</evidence>
<accession>A0A2H1GBE5</accession>
<dbReference type="SUPFAM" id="SSF51735">
    <property type="entry name" value="NAD(P)-binding Rossmann-fold domains"/>
    <property type="match status" value="1"/>
</dbReference>
<dbReference type="PANTHER" id="PTHR23342">
    <property type="entry name" value="N-ACETYLGLUTAMATE SYNTHASE"/>
    <property type="match status" value="1"/>
</dbReference>
<dbReference type="InterPro" id="IPR000706">
    <property type="entry name" value="AGPR_type-1"/>
</dbReference>
<comment type="catalytic activity">
    <reaction evidence="18">
        <text>N-acetyl-L-glutamate + ATP = N-acetyl-L-glutamyl 5-phosphate + ADP</text>
        <dbReference type="Rhea" id="RHEA:14629"/>
        <dbReference type="ChEBI" id="CHEBI:30616"/>
        <dbReference type="ChEBI" id="CHEBI:44337"/>
        <dbReference type="ChEBI" id="CHEBI:57936"/>
        <dbReference type="ChEBI" id="CHEBI:456216"/>
        <dbReference type="EC" id="2.7.2.8"/>
    </reaction>
</comment>
<evidence type="ECO:0000256" key="9">
    <source>
        <dbReference type="ARBA" id="ARBA00022679"/>
    </source>
</evidence>
<dbReference type="InterPro" id="IPR058924">
    <property type="entry name" value="AGPR_dimerisation_dom"/>
</dbReference>
<evidence type="ECO:0000256" key="7">
    <source>
        <dbReference type="ARBA" id="ARBA00022571"/>
    </source>
</evidence>
<dbReference type="Pfam" id="PF04768">
    <property type="entry name" value="NAT"/>
    <property type="match status" value="1"/>
</dbReference>
<dbReference type="InterPro" id="IPR004662">
    <property type="entry name" value="AcgluKinase_fam"/>
</dbReference>
<dbReference type="GO" id="GO:0003942">
    <property type="term" value="F:N-acetyl-gamma-glutamyl-phosphate reductase activity"/>
    <property type="evidence" value="ECO:0007669"/>
    <property type="project" value="UniProtKB-UniRule"/>
</dbReference>
<evidence type="ECO:0000256" key="12">
    <source>
        <dbReference type="ARBA" id="ARBA00022840"/>
    </source>
</evidence>
<dbReference type="Gene3D" id="3.40.1160.10">
    <property type="entry name" value="Acetylglutamate kinase-like"/>
    <property type="match status" value="1"/>
</dbReference>
<feature type="compositionally biased region" description="Polar residues" evidence="21">
    <location>
        <begin position="519"/>
        <end position="529"/>
    </location>
</feature>
<name>A0A2H1GBE5_ZYMTR</name>
<dbReference type="InterPro" id="IPR011241">
    <property type="entry name" value="NAGK/NAGSA"/>
</dbReference>
<dbReference type="SUPFAM" id="SSF53633">
    <property type="entry name" value="Carbamate kinase-like"/>
    <property type="match status" value="1"/>
</dbReference>
<comment type="similarity">
    <text evidence="4 19">In the N-terminal section; belongs to the acetylglutamate kinase family.</text>
</comment>
<feature type="domain" description="N-acetyltransferase" evidence="22">
    <location>
        <begin position="333"/>
        <end position="487"/>
    </location>
</feature>
<dbReference type="CDD" id="cd04252">
    <property type="entry name" value="AAK_NAGK-fArgBP"/>
    <property type="match status" value="1"/>
</dbReference>
<evidence type="ECO:0000256" key="5">
    <source>
        <dbReference type="ARBA" id="ARBA00007239"/>
    </source>
</evidence>
<dbReference type="InterPro" id="IPR000534">
    <property type="entry name" value="Semialdehyde_DH_NAD-bd"/>
</dbReference>
<keyword evidence="14" id="KW-0809">Transit peptide</keyword>
<dbReference type="EC" id="2.7.2.8" evidence="6"/>
<dbReference type="Gene3D" id="3.30.360.10">
    <property type="entry name" value="Dihydrodipicolinate Reductase, domain 2"/>
    <property type="match status" value="1"/>
</dbReference>
<organism evidence="23 24">
    <name type="scientific">Zymoseptoria tritici ST99CH_1E4</name>
    <dbReference type="NCBI Taxonomy" id="1276532"/>
    <lineage>
        <taxon>Eukaryota</taxon>
        <taxon>Fungi</taxon>
        <taxon>Dikarya</taxon>
        <taxon>Ascomycota</taxon>
        <taxon>Pezizomycotina</taxon>
        <taxon>Dothideomycetes</taxon>
        <taxon>Dothideomycetidae</taxon>
        <taxon>Mycosphaerellales</taxon>
        <taxon>Mycosphaerellaceae</taxon>
        <taxon>Zymoseptoria</taxon>
    </lineage>
</organism>
<evidence type="ECO:0000256" key="16">
    <source>
        <dbReference type="ARBA" id="ARBA00023128"/>
    </source>
</evidence>
<dbReference type="AlphaFoldDB" id="A0A2H1GBE5"/>
<evidence type="ECO:0000259" key="22">
    <source>
        <dbReference type="PROSITE" id="PS51731"/>
    </source>
</evidence>
<dbReference type="Pfam" id="PF22698">
    <property type="entry name" value="Semialdhyde_dhC_1"/>
    <property type="match status" value="1"/>
</dbReference>
<dbReference type="NCBIfam" id="TIGR01850">
    <property type="entry name" value="argC"/>
    <property type="match status" value="1"/>
</dbReference>
<reference evidence="24" key="1">
    <citation type="submission" date="2017-05" db="EMBL/GenBank/DDBJ databases">
        <authorList>
            <person name="Song R."/>
            <person name="Chenine A.L."/>
            <person name="Ruprecht R.M."/>
        </authorList>
    </citation>
    <scope>NUCLEOTIDE SEQUENCE [LARGE SCALE GENOMIC DNA]</scope>
</reference>
<keyword evidence="10 19" id="KW-0547">Nucleotide-binding</keyword>
<dbReference type="CDD" id="cd04263">
    <property type="entry name" value="DUF619-NAGK-FABP"/>
    <property type="match status" value="1"/>
</dbReference>
<dbReference type="GO" id="GO:0070401">
    <property type="term" value="F:NADP+ binding"/>
    <property type="evidence" value="ECO:0007669"/>
    <property type="project" value="InterPro"/>
</dbReference>
<dbReference type="CDD" id="cd23936">
    <property type="entry name" value="AGPR_C_ARG5_6_like"/>
    <property type="match status" value="1"/>
</dbReference>
<dbReference type="FunFam" id="3.30.360.10:FF:000019">
    <property type="entry name" value="Bifunctional acetylglutamate kinase/N-acetyl-gamma-glutamyl-phosphate reductase"/>
    <property type="match status" value="1"/>
</dbReference>
<dbReference type="InterPro" id="IPR001048">
    <property type="entry name" value="Asp/Glu/Uridylate_kinase"/>
</dbReference>
<keyword evidence="8 19" id="KW-0028">Amino-acid biosynthesis</keyword>
<evidence type="ECO:0000256" key="20">
    <source>
        <dbReference type="PROSITE-ProRule" id="PRU10010"/>
    </source>
</evidence>
<dbReference type="PANTHER" id="PTHR23342:SF0">
    <property type="entry name" value="N-ACETYLGLUTAMATE SYNTHASE, MITOCHONDRIAL"/>
    <property type="match status" value="1"/>
</dbReference>
<evidence type="ECO:0000256" key="8">
    <source>
        <dbReference type="ARBA" id="ARBA00022605"/>
    </source>
</evidence>
<evidence type="ECO:0000256" key="19">
    <source>
        <dbReference type="PIRNR" id="PIRNR036440"/>
    </source>
</evidence>
<dbReference type="EMBL" id="LT854256">
    <property type="protein sequence ID" value="SMR50885.1"/>
    <property type="molecule type" value="Genomic_DNA"/>
</dbReference>
<dbReference type="GO" id="GO:0005524">
    <property type="term" value="F:ATP binding"/>
    <property type="evidence" value="ECO:0007669"/>
    <property type="project" value="UniProtKB-UniRule"/>
</dbReference>
<evidence type="ECO:0000256" key="6">
    <source>
        <dbReference type="ARBA" id="ARBA00013065"/>
    </source>
</evidence>
<dbReference type="HAMAP" id="MF_00150">
    <property type="entry name" value="ArgC_type1"/>
    <property type="match status" value="1"/>
</dbReference>
<proteinExistence type="inferred from homology"/>
<evidence type="ECO:0000256" key="1">
    <source>
        <dbReference type="ARBA" id="ARBA00004173"/>
    </source>
</evidence>
<dbReference type="FunFam" id="3.40.630.30:FF:000029">
    <property type="entry name" value="Bifunctional acetylglutamate kinase/N-acetyl-gamma-glutamyl-phosphate reductase"/>
    <property type="match status" value="1"/>
</dbReference>
<protein>
    <recommendedName>
        <fullName evidence="6">acetylglutamate kinase</fullName>
        <ecNumber evidence="6">2.7.2.8</ecNumber>
    </recommendedName>
</protein>
<dbReference type="Proteomes" id="UP000245764">
    <property type="component" value="Chromosome 4"/>
</dbReference>
<dbReference type="InterPro" id="IPR036393">
    <property type="entry name" value="AceGlu_kinase-like_sf"/>
</dbReference>
<dbReference type="SUPFAM" id="SSF55347">
    <property type="entry name" value="Glyceraldehyde-3-phosphate dehydrogenase-like, C-terminal domain"/>
    <property type="match status" value="1"/>
</dbReference>
<dbReference type="Pfam" id="PF00696">
    <property type="entry name" value="AA_kinase"/>
    <property type="match status" value="1"/>
</dbReference>
<feature type="active site" evidence="20">
    <location>
        <position position="698"/>
    </location>
</feature>
<keyword evidence="12 19" id="KW-0067">ATP-binding</keyword>
<evidence type="ECO:0000256" key="2">
    <source>
        <dbReference type="ARBA" id="ARBA00004828"/>
    </source>
</evidence>
<dbReference type="SMART" id="SM00859">
    <property type="entry name" value="Semialdhyde_dh"/>
    <property type="match status" value="1"/>
</dbReference>
<dbReference type="NCBIfam" id="TIGR00761">
    <property type="entry name" value="argB"/>
    <property type="match status" value="1"/>
</dbReference>
<dbReference type="CDD" id="cd24149">
    <property type="entry name" value="AGPR_N_ARG5_6_like"/>
    <property type="match status" value="1"/>
</dbReference>
<dbReference type="GO" id="GO:0006526">
    <property type="term" value="P:L-arginine biosynthetic process"/>
    <property type="evidence" value="ECO:0007669"/>
    <property type="project" value="UniProtKB-UniRule"/>
</dbReference>
<dbReference type="PIRSF" id="PIRSF036440">
    <property type="entry name" value="ARG5-6"/>
    <property type="match status" value="1"/>
</dbReference>
<gene>
    <name evidence="23" type="ORF">ZT1E4_G5103</name>
</gene>
<dbReference type="InterPro" id="IPR006855">
    <property type="entry name" value="Vertebrate-like_GNAT_dom"/>
</dbReference>